<sequence>SNLSGILDITSNIKIHFKQHFDRLMKARNYTFDEMCFSVVINICSLRGNIKTSTVKNFYNGVSGSK</sequence>
<dbReference type="AlphaFoldDB" id="A0A9N9JDV3"/>
<gene>
    <name evidence="1" type="ORF">FCALED_LOCUS17740</name>
</gene>
<dbReference type="EMBL" id="CAJVPQ010029218">
    <property type="protein sequence ID" value="CAG8774513.1"/>
    <property type="molecule type" value="Genomic_DNA"/>
</dbReference>
<accession>A0A9N9JDV3</accession>
<proteinExistence type="predicted"/>
<name>A0A9N9JDV3_9GLOM</name>
<feature type="non-terminal residue" evidence="1">
    <location>
        <position position="1"/>
    </location>
</feature>
<organism evidence="1 2">
    <name type="scientific">Funneliformis caledonium</name>
    <dbReference type="NCBI Taxonomy" id="1117310"/>
    <lineage>
        <taxon>Eukaryota</taxon>
        <taxon>Fungi</taxon>
        <taxon>Fungi incertae sedis</taxon>
        <taxon>Mucoromycota</taxon>
        <taxon>Glomeromycotina</taxon>
        <taxon>Glomeromycetes</taxon>
        <taxon>Glomerales</taxon>
        <taxon>Glomeraceae</taxon>
        <taxon>Funneliformis</taxon>
    </lineage>
</organism>
<evidence type="ECO:0000313" key="1">
    <source>
        <dbReference type="EMBL" id="CAG8774513.1"/>
    </source>
</evidence>
<evidence type="ECO:0000313" key="2">
    <source>
        <dbReference type="Proteomes" id="UP000789570"/>
    </source>
</evidence>
<dbReference type="OrthoDB" id="2411742at2759"/>
<keyword evidence="2" id="KW-1185">Reference proteome</keyword>
<reference evidence="1" key="1">
    <citation type="submission" date="2021-06" db="EMBL/GenBank/DDBJ databases">
        <authorList>
            <person name="Kallberg Y."/>
            <person name="Tangrot J."/>
            <person name="Rosling A."/>
        </authorList>
    </citation>
    <scope>NUCLEOTIDE SEQUENCE</scope>
    <source>
        <strain evidence="1">UK204</strain>
    </source>
</reference>
<feature type="non-terminal residue" evidence="1">
    <location>
        <position position="66"/>
    </location>
</feature>
<protein>
    <submittedName>
        <fullName evidence="1">2058_t:CDS:1</fullName>
    </submittedName>
</protein>
<dbReference type="Proteomes" id="UP000789570">
    <property type="component" value="Unassembled WGS sequence"/>
</dbReference>
<comment type="caution">
    <text evidence="1">The sequence shown here is derived from an EMBL/GenBank/DDBJ whole genome shotgun (WGS) entry which is preliminary data.</text>
</comment>